<comment type="cofactor">
    <cofactor evidence="1">
        <name>FAD</name>
        <dbReference type="ChEBI" id="CHEBI:57692"/>
    </cofactor>
</comment>
<evidence type="ECO:0000256" key="3">
    <source>
        <dbReference type="ARBA" id="ARBA00022630"/>
    </source>
</evidence>
<evidence type="ECO:0000313" key="9">
    <source>
        <dbReference type="Proteomes" id="UP000783213"/>
    </source>
</evidence>
<evidence type="ECO:0000256" key="5">
    <source>
        <dbReference type="ARBA" id="ARBA00023002"/>
    </source>
</evidence>
<dbReference type="InterPro" id="IPR036318">
    <property type="entry name" value="FAD-bd_PCMH-like_sf"/>
</dbReference>
<dbReference type="Gene3D" id="3.30.43.10">
    <property type="entry name" value="Uridine Diphospho-n-acetylenolpyruvylglucosamine Reductase, domain 2"/>
    <property type="match status" value="1"/>
</dbReference>
<dbReference type="PANTHER" id="PTHR42973:SF39">
    <property type="entry name" value="FAD-BINDING PCMH-TYPE DOMAIN-CONTAINING PROTEIN"/>
    <property type="match status" value="1"/>
</dbReference>
<keyword evidence="9" id="KW-1185">Reference proteome</keyword>
<sequence>MSPSTEDSTSESHSLAPTHPTHPSIKALQTSLQGEIIFKPENDELTEDYKNAIDRYNKAFIKESSLIIFCHSKNDIIASLSYIQKHNLDFTVAGGRHSYYGASSCDGVIIDLGKMRKVSIDKENLKITAQGGCRAADLETPLQAEGLSVVMGLASDTGIAGLTLGGGSGPLTGRYGLVIDNLLSARVVIANGIVLNCSKDENSDLFWGIRGGGPNFGIVVEFTYRVHKQVDVCHGPLVYGPEKTKALLELVDTMQEVTEQTDGKLRIFLAITKIPTVPMSGIHPICIISYDGPEEEARKLTAPLWDLQPVMSAVSMKPFANTTKPSGLVDEPPNHQNFSSTSVFMPHPFNVEIMEKLIQEFDDFHNKHGDALAPSRIIIEMRSYKVSGAIPASATALAAREKTVSVTMEAQYDSSQVSHTVMREEIKRMIGPVKEAVKNQGSGKFTNANLGSGTEKTQDMFGQNYARLREIKRKYDPEFIFNKWYPIPPAEQSYSLKL</sequence>
<accession>A0ABQ7J389</accession>
<dbReference type="InterPro" id="IPR016166">
    <property type="entry name" value="FAD-bd_PCMH"/>
</dbReference>
<dbReference type="InterPro" id="IPR012951">
    <property type="entry name" value="BBE"/>
</dbReference>
<dbReference type="EMBL" id="RCSX01000001">
    <property type="protein sequence ID" value="KAF7940504.1"/>
    <property type="molecule type" value="Genomic_DNA"/>
</dbReference>
<keyword evidence="5" id="KW-0560">Oxidoreductase</keyword>
<dbReference type="InterPro" id="IPR016169">
    <property type="entry name" value="FAD-bd_PCMH_sub2"/>
</dbReference>
<evidence type="ECO:0000256" key="1">
    <source>
        <dbReference type="ARBA" id="ARBA00001974"/>
    </source>
</evidence>
<comment type="caution">
    <text evidence="8">The sequence shown here is derived from an EMBL/GenBank/DDBJ whole genome shotgun (WGS) entry which is preliminary data.</text>
</comment>
<evidence type="ECO:0000259" key="7">
    <source>
        <dbReference type="PROSITE" id="PS51387"/>
    </source>
</evidence>
<name>A0ABQ7J389_9HELO</name>
<proteinExistence type="inferred from homology"/>
<feature type="compositionally biased region" description="Polar residues" evidence="6">
    <location>
        <begin position="1"/>
        <end position="15"/>
    </location>
</feature>
<evidence type="ECO:0000256" key="4">
    <source>
        <dbReference type="ARBA" id="ARBA00022827"/>
    </source>
</evidence>
<dbReference type="Proteomes" id="UP000783213">
    <property type="component" value="Unassembled WGS sequence"/>
</dbReference>
<feature type="region of interest" description="Disordered" evidence="6">
    <location>
        <begin position="1"/>
        <end position="23"/>
    </location>
</feature>
<dbReference type="InterPro" id="IPR006094">
    <property type="entry name" value="Oxid_FAD_bind_N"/>
</dbReference>
<dbReference type="Gene3D" id="3.40.462.20">
    <property type="match status" value="1"/>
</dbReference>
<organism evidence="8 9">
    <name type="scientific">Botrytis deweyae</name>
    <dbReference type="NCBI Taxonomy" id="2478750"/>
    <lineage>
        <taxon>Eukaryota</taxon>
        <taxon>Fungi</taxon>
        <taxon>Dikarya</taxon>
        <taxon>Ascomycota</taxon>
        <taxon>Pezizomycotina</taxon>
        <taxon>Leotiomycetes</taxon>
        <taxon>Helotiales</taxon>
        <taxon>Sclerotiniaceae</taxon>
        <taxon>Botrytis</taxon>
    </lineage>
</organism>
<dbReference type="RefSeq" id="XP_038815926.1">
    <property type="nucleotide sequence ID" value="XM_038948249.1"/>
</dbReference>
<dbReference type="PROSITE" id="PS51387">
    <property type="entry name" value="FAD_PCMH"/>
    <property type="match status" value="1"/>
</dbReference>
<keyword evidence="3" id="KW-0285">Flavoprotein</keyword>
<evidence type="ECO:0000256" key="6">
    <source>
        <dbReference type="SAM" id="MobiDB-lite"/>
    </source>
</evidence>
<dbReference type="Pfam" id="PF01565">
    <property type="entry name" value="FAD_binding_4"/>
    <property type="match status" value="1"/>
</dbReference>
<evidence type="ECO:0000256" key="2">
    <source>
        <dbReference type="ARBA" id="ARBA00005466"/>
    </source>
</evidence>
<dbReference type="InterPro" id="IPR050416">
    <property type="entry name" value="FAD-linked_Oxidoreductase"/>
</dbReference>
<gene>
    <name evidence="8" type="ORF">EAE98_000631</name>
</gene>
<keyword evidence="4" id="KW-0274">FAD</keyword>
<evidence type="ECO:0000313" key="8">
    <source>
        <dbReference type="EMBL" id="KAF7940504.1"/>
    </source>
</evidence>
<dbReference type="PANTHER" id="PTHR42973">
    <property type="entry name" value="BINDING OXIDOREDUCTASE, PUTATIVE (AFU_ORTHOLOGUE AFUA_1G17690)-RELATED"/>
    <property type="match status" value="1"/>
</dbReference>
<dbReference type="GeneID" id="62227406"/>
<protein>
    <recommendedName>
        <fullName evidence="7">FAD-binding PCMH-type domain-containing protein</fullName>
    </recommendedName>
</protein>
<feature type="domain" description="FAD-binding PCMH-type" evidence="7">
    <location>
        <begin position="60"/>
        <end position="229"/>
    </location>
</feature>
<reference evidence="8 9" key="1">
    <citation type="journal article" date="2020" name="Genome Biol. Evol.">
        <title>Comparative genomics of Sclerotiniaceae.</title>
        <authorList>
            <person name="Valero Jimenez C.A."/>
            <person name="Steentjes M."/>
            <person name="Scholten O.E."/>
            <person name="Van Kan J.A.L."/>
        </authorList>
    </citation>
    <scope>NUCLEOTIDE SEQUENCE [LARGE SCALE GENOMIC DNA]</scope>
    <source>
        <strain evidence="8 9">B1</strain>
    </source>
</reference>
<dbReference type="Pfam" id="PF08031">
    <property type="entry name" value="BBE"/>
    <property type="match status" value="1"/>
</dbReference>
<dbReference type="SUPFAM" id="SSF56176">
    <property type="entry name" value="FAD-binding/transporter-associated domain-like"/>
    <property type="match status" value="1"/>
</dbReference>
<dbReference type="Gene3D" id="3.30.465.10">
    <property type="match status" value="1"/>
</dbReference>
<comment type="similarity">
    <text evidence="2">Belongs to the oxygen-dependent FAD-linked oxidoreductase family.</text>
</comment>
<dbReference type="InterPro" id="IPR016167">
    <property type="entry name" value="FAD-bd_PCMH_sub1"/>
</dbReference>